<dbReference type="InterPro" id="IPR044859">
    <property type="entry name" value="Allene_oxi_cyc_Dirigent"/>
</dbReference>
<dbReference type="CDD" id="cd00121">
    <property type="entry name" value="MATH"/>
    <property type="match status" value="1"/>
</dbReference>
<dbReference type="GO" id="GO:0009507">
    <property type="term" value="C:chloroplast"/>
    <property type="evidence" value="ECO:0007669"/>
    <property type="project" value="UniProtKB-SubCell"/>
</dbReference>
<dbReference type="SMART" id="SM00061">
    <property type="entry name" value="MATH"/>
    <property type="match status" value="1"/>
</dbReference>
<comment type="similarity">
    <text evidence="2">Belongs to the allene oxide cyclase family.</text>
</comment>
<protein>
    <recommendedName>
        <fullName evidence="3">allene-oxide cyclase</fullName>
        <ecNumber evidence="3">5.3.99.6</ecNumber>
    </recommendedName>
</protein>
<evidence type="ECO:0000256" key="4">
    <source>
        <dbReference type="ARBA" id="ARBA00022528"/>
    </source>
</evidence>
<evidence type="ECO:0000256" key="2">
    <source>
        <dbReference type="ARBA" id="ARBA00007982"/>
    </source>
</evidence>
<dbReference type="EC" id="5.3.99.6" evidence="3"/>
<evidence type="ECO:0000313" key="13">
    <source>
        <dbReference type="Proteomes" id="UP000029120"/>
    </source>
</evidence>
<keyword evidence="13" id="KW-1185">Reference proteome</keyword>
<feature type="coiled-coil region" evidence="10">
    <location>
        <begin position="691"/>
        <end position="725"/>
    </location>
</feature>
<dbReference type="OrthoDB" id="289038at2759"/>
<dbReference type="InterPro" id="IPR050804">
    <property type="entry name" value="MCC"/>
</dbReference>
<dbReference type="PROSITE" id="PS50144">
    <property type="entry name" value="MATH"/>
    <property type="match status" value="1"/>
</dbReference>
<evidence type="ECO:0000256" key="7">
    <source>
        <dbReference type="ARBA" id="ARBA00023054"/>
    </source>
</evidence>
<gene>
    <name evidence="12" type="ordered locus">AALP_Aa5g232000</name>
</gene>
<evidence type="ECO:0000256" key="10">
    <source>
        <dbReference type="SAM" id="Coils"/>
    </source>
</evidence>
<dbReference type="Pfam" id="PF22486">
    <property type="entry name" value="MATH_2"/>
    <property type="match status" value="1"/>
</dbReference>
<evidence type="ECO:0000256" key="5">
    <source>
        <dbReference type="ARBA" id="ARBA00022640"/>
    </source>
</evidence>
<dbReference type="Proteomes" id="UP000029120">
    <property type="component" value="Chromosome 5"/>
</dbReference>
<organism evidence="12 13">
    <name type="scientific">Arabis alpina</name>
    <name type="common">Alpine rock-cress</name>
    <dbReference type="NCBI Taxonomy" id="50452"/>
    <lineage>
        <taxon>Eukaryota</taxon>
        <taxon>Viridiplantae</taxon>
        <taxon>Streptophyta</taxon>
        <taxon>Embryophyta</taxon>
        <taxon>Tracheophyta</taxon>
        <taxon>Spermatophyta</taxon>
        <taxon>Magnoliopsida</taxon>
        <taxon>eudicotyledons</taxon>
        <taxon>Gunneridae</taxon>
        <taxon>Pentapetalae</taxon>
        <taxon>rosids</taxon>
        <taxon>malvids</taxon>
        <taxon>Brassicales</taxon>
        <taxon>Brassicaceae</taxon>
        <taxon>Arabideae</taxon>
        <taxon>Arabis</taxon>
    </lineage>
</organism>
<keyword evidence="4" id="KW-0150">Chloroplast</keyword>
<dbReference type="PANTHER" id="PTHR46236:SF7">
    <property type="entry name" value="PROTEIN RESTRICTED TEV MOVEMENT 3"/>
    <property type="match status" value="1"/>
</dbReference>
<evidence type="ECO:0000256" key="3">
    <source>
        <dbReference type="ARBA" id="ARBA00012209"/>
    </source>
</evidence>
<dbReference type="GO" id="GO:0046423">
    <property type="term" value="F:allene-oxide cyclase activity"/>
    <property type="evidence" value="ECO:0007669"/>
    <property type="project" value="UniProtKB-EC"/>
</dbReference>
<dbReference type="InterPro" id="IPR009410">
    <property type="entry name" value="Allene_ox_cyc"/>
</dbReference>
<evidence type="ECO:0000256" key="6">
    <source>
        <dbReference type="ARBA" id="ARBA00022946"/>
    </source>
</evidence>
<evidence type="ECO:0000256" key="8">
    <source>
        <dbReference type="ARBA" id="ARBA00023235"/>
    </source>
</evidence>
<comment type="catalytic activity">
    <reaction evidence="9">
        <text>(9Z,13S,15Z)-12,13-epoxyoctadeca-9,11,15-trienoate = (9S,13S,15Z)-12-oxophyto-10,15-dienoate</text>
        <dbReference type="Rhea" id="RHEA:22592"/>
        <dbReference type="ChEBI" id="CHEBI:36438"/>
        <dbReference type="ChEBI" id="CHEBI:57411"/>
        <dbReference type="EC" id="5.3.99.6"/>
    </reaction>
</comment>
<proteinExistence type="inferred from homology"/>
<name>A0A087GYX3_ARAAL</name>
<feature type="domain" description="MATH" evidence="11">
    <location>
        <begin position="444"/>
        <end position="570"/>
    </location>
</feature>
<dbReference type="AlphaFoldDB" id="A0A087GYX3"/>
<dbReference type="InterPro" id="IPR002083">
    <property type="entry name" value="MATH/TRAF_dom"/>
</dbReference>
<dbReference type="SUPFAM" id="SSF49599">
    <property type="entry name" value="TRAF domain-like"/>
    <property type="match status" value="2"/>
</dbReference>
<evidence type="ECO:0000259" key="11">
    <source>
        <dbReference type="PROSITE" id="PS50144"/>
    </source>
</evidence>
<keyword evidence="8" id="KW-0413">Isomerase</keyword>
<evidence type="ECO:0000313" key="12">
    <source>
        <dbReference type="EMBL" id="KFK35075.1"/>
    </source>
</evidence>
<keyword evidence="7 10" id="KW-0175">Coiled coil</keyword>
<dbReference type="Pfam" id="PF06351">
    <property type="entry name" value="Allene_ox_cyc"/>
    <property type="match status" value="1"/>
</dbReference>
<evidence type="ECO:0000256" key="9">
    <source>
        <dbReference type="ARBA" id="ARBA00049891"/>
    </source>
</evidence>
<evidence type="ECO:0000256" key="1">
    <source>
        <dbReference type="ARBA" id="ARBA00004229"/>
    </source>
</evidence>
<dbReference type="Gene3D" id="2.60.210.10">
    <property type="entry name" value="Apoptosis, Tumor Necrosis Factor Receptor Associated Protein 2, Chain A"/>
    <property type="match status" value="1"/>
</dbReference>
<comment type="subcellular location">
    <subcellularLocation>
        <location evidence="1">Plastid</location>
        <location evidence="1">Chloroplast</location>
    </subcellularLocation>
</comment>
<dbReference type="EMBL" id="CM002873">
    <property type="protein sequence ID" value="KFK35075.1"/>
    <property type="molecule type" value="Genomic_DNA"/>
</dbReference>
<dbReference type="InterPro" id="IPR008974">
    <property type="entry name" value="TRAF-like"/>
</dbReference>
<dbReference type="PANTHER" id="PTHR46236">
    <property type="entry name" value="TRAF-LIKE SUPERFAMILY PROTEIN"/>
    <property type="match status" value="1"/>
</dbReference>
<reference evidence="13" key="1">
    <citation type="journal article" date="2015" name="Nat. Plants">
        <title>Genome expansion of Arabis alpina linked with retrotransposition and reduced symmetric DNA methylation.</title>
        <authorList>
            <person name="Willing E.M."/>
            <person name="Rawat V."/>
            <person name="Mandakova T."/>
            <person name="Maumus F."/>
            <person name="James G.V."/>
            <person name="Nordstroem K.J."/>
            <person name="Becker C."/>
            <person name="Warthmann N."/>
            <person name="Chica C."/>
            <person name="Szarzynska B."/>
            <person name="Zytnicki M."/>
            <person name="Albani M.C."/>
            <person name="Kiefer C."/>
            <person name="Bergonzi S."/>
            <person name="Castaings L."/>
            <person name="Mateos J.L."/>
            <person name="Berns M.C."/>
            <person name="Bujdoso N."/>
            <person name="Piofczyk T."/>
            <person name="de Lorenzo L."/>
            <person name="Barrero-Sicilia C."/>
            <person name="Mateos I."/>
            <person name="Piednoel M."/>
            <person name="Hagmann J."/>
            <person name="Chen-Min-Tao R."/>
            <person name="Iglesias-Fernandez R."/>
            <person name="Schuster S.C."/>
            <person name="Alonso-Blanco C."/>
            <person name="Roudier F."/>
            <person name="Carbonero P."/>
            <person name="Paz-Ares J."/>
            <person name="Davis S.J."/>
            <person name="Pecinka A."/>
            <person name="Quesneville H."/>
            <person name="Colot V."/>
            <person name="Lysak M.A."/>
            <person name="Weigel D."/>
            <person name="Coupland G."/>
            <person name="Schneeberger K."/>
        </authorList>
    </citation>
    <scope>NUCLEOTIDE SEQUENCE [LARGE SCALE GENOMIC DNA]</scope>
    <source>
        <strain evidence="13">cv. Pajares</strain>
    </source>
</reference>
<dbReference type="Gramene" id="KFK35075">
    <property type="protein sequence ID" value="KFK35075"/>
    <property type="gene ID" value="AALP_AA5G232000"/>
</dbReference>
<dbReference type="eggNOG" id="KOG1987">
    <property type="taxonomic scope" value="Eukaryota"/>
</dbReference>
<dbReference type="SUPFAM" id="SSF141493">
    <property type="entry name" value="Allene oxide cyclase-like"/>
    <property type="match status" value="1"/>
</dbReference>
<keyword evidence="5" id="KW-0934">Plastid</keyword>
<accession>A0A087GYX3</accession>
<dbReference type="InterPro" id="IPR034871">
    <property type="entry name" value="Allene_oxi_cyc_sf"/>
</dbReference>
<sequence>MASSLVSFQSTTLNNLSCNHQFHRRSSLFGFSNSFQNLGISSNGPDFSFRSTITSSRALSQNLGNTENHRPNSGKVQELSVYELNEGDRESPKILKHGLSLMFSLGDLVPFTNKLYTGDLKKRVGITAGLCVVIEHVHEKNGDRFEASYSFYFGDYGHLSVQGPYLTYEDSFLAITGGSGIFEGAYGQVKLQQLVFPTKLFYTFYLKGIADDLPEELTGTPVPPSKDVKPAPEAKALEPSGTIIIQYWFDKESTNLGKSALLPIEKIEAKDSGFLVNGELKVVVEIDLFEAIGALDVTDETSTSTVTETVDVNGFELLPSQELSKDDMSSAHAALKFMKEAGFKLDWLQKTLDEVFEIKEKGKMSLIACSSSSGHTAIRSLNYLRPLYAAVPLIFARATATATTVRQFTTRAPTFNRLQSSTARKTPLSSVITRHFWSSPIVDSKKITWVVKDFASLQSKRIRSDHFVVGGCKWFLEAFPKGGNSDSHLAMYLHVSNYETLPSGWRRQARHILSVLNQYPNKTIKHKALQHWYGEKSTNWGTSYLLPLDQLKARDSGFLVNGELKLVTKLDVFEVIGKPTEKTSTSIDVNGFEILPSQAESMSQVFTRHPEIASEFRPQNLALRTSYMSFLHGMIETMCQSPQELSKDDMSSAYAALKFMKEAGFKLDWLQKTLDEVSEIKRKGKVSETQLQRVEDELKGLKMKCSDLEALLEKEKAKALDAKLRLSFDDVV</sequence>
<dbReference type="GO" id="GO:0009695">
    <property type="term" value="P:jasmonic acid biosynthetic process"/>
    <property type="evidence" value="ECO:0007669"/>
    <property type="project" value="InterPro"/>
</dbReference>
<keyword evidence="6" id="KW-0809">Transit peptide</keyword>
<dbReference type="Gene3D" id="2.40.480.10">
    <property type="entry name" value="Allene oxide cyclase-like"/>
    <property type="match status" value="1"/>
</dbReference>